<dbReference type="SUPFAM" id="SSF53697">
    <property type="entry name" value="SIS domain"/>
    <property type="match status" value="1"/>
</dbReference>
<evidence type="ECO:0000256" key="2">
    <source>
        <dbReference type="ARBA" id="ARBA00023125"/>
    </source>
</evidence>
<name>A0ABT1WKC7_9LACT</name>
<proteinExistence type="predicted"/>
<comment type="caution">
    <text evidence="6">The sequence shown here is derived from an EMBL/GenBank/DDBJ whole genome shotgun (WGS) entry which is preliminary data.</text>
</comment>
<dbReference type="InterPro" id="IPR036388">
    <property type="entry name" value="WH-like_DNA-bd_sf"/>
</dbReference>
<keyword evidence="2" id="KW-0238">DNA-binding</keyword>
<dbReference type="InterPro" id="IPR000281">
    <property type="entry name" value="HTH_RpiR"/>
</dbReference>
<sequence length="248" mass="28415">MFSPDIIRDLSPIQLSIYNYLLDNKEKVAYMKIREFAHESHVSTTSILKFCQKLGFYSYTEFRMAFRQYLQEDKKQSLLTNDTSEIIDFLKRSDSVEFNQQINEITKSILEAKQTIFIGSGNSGVMAKYGARFLSSIGELTLYIDDPHYPIKGNLFSDSVVIICSVSGESNDIITHINSFKSKNCKIISITNNQSSTISKMSDINLSYYISQNKNDRYDITSQIPVISIIEKIGRKLYQLKSEEEVPI</sequence>
<keyword evidence="7" id="KW-1185">Reference proteome</keyword>
<dbReference type="PROSITE" id="PS51464">
    <property type="entry name" value="SIS"/>
    <property type="match status" value="1"/>
</dbReference>
<dbReference type="InterPro" id="IPR001347">
    <property type="entry name" value="SIS_dom"/>
</dbReference>
<dbReference type="Gene3D" id="3.40.50.10490">
    <property type="entry name" value="Glucose-6-phosphate isomerase like protein, domain 1"/>
    <property type="match status" value="1"/>
</dbReference>
<evidence type="ECO:0000256" key="1">
    <source>
        <dbReference type="ARBA" id="ARBA00023015"/>
    </source>
</evidence>
<keyword evidence="1" id="KW-0805">Transcription regulation</keyword>
<reference evidence="6" key="3">
    <citation type="journal article" date="2023" name="Microbiol. Resour. Announc.">
        <title>Draft Genome Sequence of Granulicatella sp. Strain S8, Isolated from a Marine Fish, Seriola quinqueradiata.</title>
        <authorList>
            <person name="Lee M."/>
            <person name="Farooq A."/>
            <person name="Jeong J.B."/>
            <person name="Jung M.Y."/>
        </authorList>
    </citation>
    <scope>NUCLEOTIDE SEQUENCE</scope>
    <source>
        <strain evidence="6">S8</strain>
    </source>
</reference>
<dbReference type="InterPro" id="IPR035472">
    <property type="entry name" value="RpiR-like_SIS"/>
</dbReference>
<dbReference type="Pfam" id="PF01418">
    <property type="entry name" value="HTH_6"/>
    <property type="match status" value="1"/>
</dbReference>
<evidence type="ECO:0000256" key="3">
    <source>
        <dbReference type="ARBA" id="ARBA00023163"/>
    </source>
</evidence>
<dbReference type="PANTHER" id="PTHR30514:SF1">
    <property type="entry name" value="HTH-TYPE TRANSCRIPTIONAL REGULATOR HEXR-RELATED"/>
    <property type="match status" value="1"/>
</dbReference>
<dbReference type="RefSeq" id="WP_256944164.1">
    <property type="nucleotide sequence ID" value="NZ_JANHNZ010000001.1"/>
</dbReference>
<accession>A0ABT1WKC7</accession>
<evidence type="ECO:0000259" key="4">
    <source>
        <dbReference type="PROSITE" id="PS51071"/>
    </source>
</evidence>
<feature type="domain" description="SIS" evidence="5">
    <location>
        <begin position="105"/>
        <end position="243"/>
    </location>
</feature>
<evidence type="ECO:0000313" key="7">
    <source>
        <dbReference type="Proteomes" id="UP001059480"/>
    </source>
</evidence>
<organism evidence="6 7">
    <name type="scientific">Granulicatella seriolae</name>
    <dbReference type="NCBI Taxonomy" id="2967226"/>
    <lineage>
        <taxon>Bacteria</taxon>
        <taxon>Bacillati</taxon>
        <taxon>Bacillota</taxon>
        <taxon>Bacilli</taxon>
        <taxon>Lactobacillales</taxon>
        <taxon>Carnobacteriaceae</taxon>
        <taxon>Granulicatella</taxon>
    </lineage>
</organism>
<keyword evidence="3" id="KW-0804">Transcription</keyword>
<dbReference type="CDD" id="cd05013">
    <property type="entry name" value="SIS_RpiR"/>
    <property type="match status" value="1"/>
</dbReference>
<gene>
    <name evidence="6" type="ORF">NPA36_00525</name>
</gene>
<dbReference type="InterPro" id="IPR047640">
    <property type="entry name" value="RpiR-like"/>
</dbReference>
<reference evidence="6" key="2">
    <citation type="journal article" date="2023" name="Curr. Microbiol.">
        <title>Granulicatella seriolae sp. nov., a Novel Facultative Anaerobe Isolated from Yellowtail Marine Fish.</title>
        <authorList>
            <person name="Lee M."/>
            <person name="Choi Y.J."/>
            <person name="Farooq A."/>
            <person name="Jeong J.B."/>
            <person name="Jung M.Y."/>
        </authorList>
    </citation>
    <scope>NUCLEOTIDE SEQUENCE</scope>
    <source>
        <strain evidence="6">S8</strain>
    </source>
</reference>
<dbReference type="EMBL" id="JANHNZ010000001">
    <property type="protein sequence ID" value="MCQ9209051.1"/>
    <property type="molecule type" value="Genomic_DNA"/>
</dbReference>
<dbReference type="Gene3D" id="1.10.10.10">
    <property type="entry name" value="Winged helix-like DNA-binding domain superfamily/Winged helix DNA-binding domain"/>
    <property type="match status" value="1"/>
</dbReference>
<dbReference type="InterPro" id="IPR009057">
    <property type="entry name" value="Homeodomain-like_sf"/>
</dbReference>
<dbReference type="PANTHER" id="PTHR30514">
    <property type="entry name" value="GLUCOKINASE"/>
    <property type="match status" value="1"/>
</dbReference>
<protein>
    <submittedName>
        <fullName evidence="6">MurR/RpiR family transcriptional regulator</fullName>
    </submittedName>
</protein>
<dbReference type="Pfam" id="PF01380">
    <property type="entry name" value="SIS"/>
    <property type="match status" value="1"/>
</dbReference>
<evidence type="ECO:0000313" key="6">
    <source>
        <dbReference type="EMBL" id="MCQ9209051.1"/>
    </source>
</evidence>
<dbReference type="Proteomes" id="UP001059480">
    <property type="component" value="Unassembled WGS sequence"/>
</dbReference>
<dbReference type="InterPro" id="IPR046348">
    <property type="entry name" value="SIS_dom_sf"/>
</dbReference>
<reference evidence="6" key="1">
    <citation type="submission" date="2022-07" db="EMBL/GenBank/DDBJ databases">
        <authorList>
            <person name="Jung M.-Y."/>
            <person name="Lee M."/>
        </authorList>
    </citation>
    <scope>NUCLEOTIDE SEQUENCE</scope>
    <source>
        <strain evidence="6">S8</strain>
    </source>
</reference>
<feature type="domain" description="HTH rpiR-type" evidence="4">
    <location>
        <begin position="1"/>
        <end position="73"/>
    </location>
</feature>
<evidence type="ECO:0000259" key="5">
    <source>
        <dbReference type="PROSITE" id="PS51464"/>
    </source>
</evidence>
<dbReference type="PROSITE" id="PS51071">
    <property type="entry name" value="HTH_RPIR"/>
    <property type="match status" value="1"/>
</dbReference>
<dbReference type="SUPFAM" id="SSF46689">
    <property type="entry name" value="Homeodomain-like"/>
    <property type="match status" value="1"/>
</dbReference>